<dbReference type="Pfam" id="PF13855">
    <property type="entry name" value="LRR_8"/>
    <property type="match status" value="1"/>
</dbReference>
<dbReference type="Gene3D" id="3.80.10.10">
    <property type="entry name" value="Ribonuclease Inhibitor"/>
    <property type="match status" value="1"/>
</dbReference>
<proteinExistence type="predicted"/>
<reference evidence="4" key="2">
    <citation type="submission" date="2018-07" db="EMBL/GenBank/DDBJ databases">
        <authorList>
            <person name="Quirk P.G."/>
            <person name="Krulwich T.A."/>
        </authorList>
    </citation>
    <scope>NUCLEOTIDE SEQUENCE</scope>
</reference>
<dbReference type="EMBL" id="UFQT01000377">
    <property type="protein sequence ID" value="SSX23733.1"/>
    <property type="molecule type" value="Genomic_DNA"/>
</dbReference>
<sequence length="182" mass="21333">MNSSFLEQTLMEENLFANNHKLESINLRGNYLSKLDLSVLNGLSSLMVLDLSKNRLQSLSVYKSPKIETLRELLVQDNQLTELNENMIVKKYPNLERMLIQRNSLQCERVEEMSQLFEEYEISMQEDEKNGQGRNQNIVGDVSCLSDRQWNSLSCETRFAAIRDEWMWLKTQMDAIDDEIEE</sequence>
<dbReference type="InterPro" id="IPR032675">
    <property type="entry name" value="LRR_dom_sf"/>
</dbReference>
<protein>
    <submittedName>
        <fullName evidence="4">CSON009498 protein</fullName>
    </submittedName>
</protein>
<evidence type="ECO:0000256" key="2">
    <source>
        <dbReference type="ARBA" id="ARBA00022737"/>
    </source>
</evidence>
<evidence type="ECO:0000256" key="1">
    <source>
        <dbReference type="ARBA" id="ARBA00022614"/>
    </source>
</evidence>
<dbReference type="InterPro" id="IPR001611">
    <property type="entry name" value="Leu-rich_rpt"/>
</dbReference>
<dbReference type="PROSITE" id="PS51450">
    <property type="entry name" value="LRR"/>
    <property type="match status" value="1"/>
</dbReference>
<gene>
    <name evidence="4" type="primary">CSON009498</name>
</gene>
<dbReference type="EMBL" id="UFQS01000377">
    <property type="protein sequence ID" value="SSX03367.1"/>
    <property type="molecule type" value="Genomic_DNA"/>
</dbReference>
<dbReference type="PANTHER" id="PTHR24366">
    <property type="entry name" value="IG(IMMUNOGLOBULIN) AND LRR(LEUCINE RICH REPEAT) DOMAINS"/>
    <property type="match status" value="1"/>
</dbReference>
<accession>A0A336M474</accession>
<keyword evidence="2" id="KW-0677">Repeat</keyword>
<evidence type="ECO:0000313" key="4">
    <source>
        <dbReference type="EMBL" id="SSX23733.1"/>
    </source>
</evidence>
<dbReference type="SUPFAM" id="SSF52058">
    <property type="entry name" value="L domain-like"/>
    <property type="match status" value="1"/>
</dbReference>
<keyword evidence="1" id="KW-0433">Leucine-rich repeat</keyword>
<dbReference type="AlphaFoldDB" id="A0A336M474"/>
<dbReference type="VEuPathDB" id="VectorBase:CSON009498"/>
<reference evidence="3" key="1">
    <citation type="submission" date="2018-04" db="EMBL/GenBank/DDBJ databases">
        <authorList>
            <person name="Go L.Y."/>
            <person name="Mitchell J.A."/>
        </authorList>
    </citation>
    <scope>NUCLEOTIDE SEQUENCE</scope>
    <source>
        <tissue evidence="3">Whole organism</tissue>
    </source>
</reference>
<evidence type="ECO:0000313" key="3">
    <source>
        <dbReference type="EMBL" id="SSX03367.1"/>
    </source>
</evidence>
<name>A0A336M474_CULSO</name>
<organism evidence="4">
    <name type="scientific">Culicoides sonorensis</name>
    <name type="common">Biting midge</name>
    <dbReference type="NCBI Taxonomy" id="179676"/>
    <lineage>
        <taxon>Eukaryota</taxon>
        <taxon>Metazoa</taxon>
        <taxon>Ecdysozoa</taxon>
        <taxon>Arthropoda</taxon>
        <taxon>Hexapoda</taxon>
        <taxon>Insecta</taxon>
        <taxon>Pterygota</taxon>
        <taxon>Neoptera</taxon>
        <taxon>Endopterygota</taxon>
        <taxon>Diptera</taxon>
        <taxon>Nematocera</taxon>
        <taxon>Chironomoidea</taxon>
        <taxon>Ceratopogonidae</taxon>
        <taxon>Ceratopogoninae</taxon>
        <taxon>Culicoides</taxon>
        <taxon>Monoculicoides</taxon>
    </lineage>
</organism>
<dbReference type="PANTHER" id="PTHR24366:SF96">
    <property type="entry name" value="LEUCINE RICH REPEAT CONTAINING 53"/>
    <property type="match status" value="1"/>
</dbReference>